<dbReference type="EMBL" id="JARPXM010000032">
    <property type="protein sequence ID" value="MDT2540241.1"/>
    <property type="molecule type" value="Genomic_DNA"/>
</dbReference>
<accession>A0AAW8T1F9</accession>
<proteinExistence type="predicted"/>
<dbReference type="RefSeq" id="WP_028020648.1">
    <property type="nucleotide sequence ID" value="NZ_CABLCA010000061.1"/>
</dbReference>
<evidence type="ECO:0000313" key="2">
    <source>
        <dbReference type="Proteomes" id="UP001249240"/>
    </source>
</evidence>
<gene>
    <name evidence="1" type="ORF">P7D78_19230</name>
</gene>
<evidence type="ECO:0000313" key="1">
    <source>
        <dbReference type="EMBL" id="MDT2540241.1"/>
    </source>
</evidence>
<organism evidence="1 2">
    <name type="scientific">Enterococcus raffinosus</name>
    <dbReference type="NCBI Taxonomy" id="71452"/>
    <lineage>
        <taxon>Bacteria</taxon>
        <taxon>Bacillati</taxon>
        <taxon>Bacillota</taxon>
        <taxon>Bacilli</taxon>
        <taxon>Lactobacillales</taxon>
        <taxon>Enterococcaceae</taxon>
        <taxon>Enterococcus</taxon>
    </lineage>
</organism>
<protein>
    <submittedName>
        <fullName evidence="1">Uncharacterized protein</fullName>
    </submittedName>
</protein>
<reference evidence="1" key="1">
    <citation type="submission" date="2023-03" db="EMBL/GenBank/DDBJ databases">
        <authorList>
            <person name="Shen W."/>
            <person name="Cai J."/>
        </authorList>
    </citation>
    <scope>NUCLEOTIDE SEQUENCE</scope>
    <source>
        <strain evidence="1">B646-2</strain>
    </source>
</reference>
<sequence>MTTDFEERAIETMLQAGISMAHIQAQKRTFFQTLPVDNYYNEIENSEEPNLEIPVNKILAMQTTWPVEGKSVYDLFMGKTNDGKDKAAFKAHLASLMKYGLDCQNTSYARKQNLDGNRPICFNYYKEDDCYILQKNGAHRTIAAKMFNAPVISGIVTTYERDEKKKKLYEDYESLKEILRLTDLKGMTLDFFEEKKKSQKKNS</sequence>
<dbReference type="AlphaFoldDB" id="A0AAW8T1F9"/>
<comment type="caution">
    <text evidence="1">The sequence shown here is derived from an EMBL/GenBank/DDBJ whole genome shotgun (WGS) entry which is preliminary data.</text>
</comment>
<dbReference type="GeneID" id="67042425"/>
<name>A0AAW8T1F9_9ENTE</name>
<dbReference type="Proteomes" id="UP001249240">
    <property type="component" value="Unassembled WGS sequence"/>
</dbReference>